<gene>
    <name evidence="3" type="ORF">HAHE_17820</name>
</gene>
<evidence type="ECO:0008006" key="5">
    <source>
        <dbReference type="Google" id="ProtNLM"/>
    </source>
</evidence>
<keyword evidence="1" id="KW-0488">Methylation</keyword>
<keyword evidence="4" id="KW-1185">Reference proteome</keyword>
<dbReference type="Proteomes" id="UP001374893">
    <property type="component" value="Chromosome"/>
</dbReference>
<evidence type="ECO:0000313" key="3">
    <source>
        <dbReference type="EMBL" id="BCX47874.1"/>
    </source>
</evidence>
<dbReference type="RefSeq" id="WP_338690316.1">
    <property type="nucleotide sequence ID" value="NZ_AP024702.1"/>
</dbReference>
<evidence type="ECO:0000256" key="2">
    <source>
        <dbReference type="SAM" id="Phobius"/>
    </source>
</evidence>
<feature type="transmembrane region" description="Helical" evidence="2">
    <location>
        <begin position="12"/>
        <end position="36"/>
    </location>
</feature>
<dbReference type="Pfam" id="PF07963">
    <property type="entry name" value="N_methyl"/>
    <property type="match status" value="1"/>
</dbReference>
<dbReference type="InterPro" id="IPR045584">
    <property type="entry name" value="Pilin-like"/>
</dbReference>
<dbReference type="SUPFAM" id="SSF54523">
    <property type="entry name" value="Pili subunits"/>
    <property type="match status" value="1"/>
</dbReference>
<reference evidence="3 4" key="1">
    <citation type="submission" date="2021-06" db="EMBL/GenBank/DDBJ databases">
        <title>Complete genome of Haloferula helveola possessing various polysaccharide degrading enzymes.</title>
        <authorList>
            <person name="Takami H."/>
            <person name="Huang C."/>
            <person name="Hamasaki K."/>
        </authorList>
    </citation>
    <scope>NUCLEOTIDE SEQUENCE [LARGE SCALE GENOMIC DNA]</scope>
    <source>
        <strain evidence="3 4">CN-1</strain>
    </source>
</reference>
<dbReference type="PANTHER" id="PTHR30093">
    <property type="entry name" value="GENERAL SECRETION PATHWAY PROTEIN G"/>
    <property type="match status" value="1"/>
</dbReference>
<sequence length="178" mass="19627">MRSVDPVRPFRGFTLIELLVVLVIIAALAGIAYPIIRSGVNSSRKAACLSNLKQIGTGLEAYLQDNHQRMPELEAGRASKNEDLPVLETVLIEYLETPDVFHCPADSKEFKASGCSYLWNPTQSGLHVTKLEFFGTDDASRIPLVIDKEAWHGGETTGSNFLYADQSAENRVRFSTSP</sequence>
<evidence type="ECO:0000256" key="1">
    <source>
        <dbReference type="ARBA" id="ARBA00022481"/>
    </source>
</evidence>
<dbReference type="EMBL" id="AP024702">
    <property type="protein sequence ID" value="BCX47874.1"/>
    <property type="molecule type" value="Genomic_DNA"/>
</dbReference>
<dbReference type="Gene3D" id="3.30.700.10">
    <property type="entry name" value="Glycoprotein, Type 4 Pilin"/>
    <property type="match status" value="1"/>
</dbReference>
<dbReference type="PRINTS" id="PR00813">
    <property type="entry name" value="BCTERIALGSPG"/>
</dbReference>
<dbReference type="NCBIfam" id="TIGR02532">
    <property type="entry name" value="IV_pilin_GFxxxE"/>
    <property type="match status" value="1"/>
</dbReference>
<name>A0ABM7RDE3_9BACT</name>
<organism evidence="3 4">
    <name type="scientific">Haloferula helveola</name>
    <dbReference type="NCBI Taxonomy" id="490095"/>
    <lineage>
        <taxon>Bacteria</taxon>
        <taxon>Pseudomonadati</taxon>
        <taxon>Verrucomicrobiota</taxon>
        <taxon>Verrucomicrobiia</taxon>
        <taxon>Verrucomicrobiales</taxon>
        <taxon>Verrucomicrobiaceae</taxon>
        <taxon>Haloferula</taxon>
    </lineage>
</organism>
<evidence type="ECO:0000313" key="4">
    <source>
        <dbReference type="Proteomes" id="UP001374893"/>
    </source>
</evidence>
<keyword evidence="2" id="KW-0472">Membrane</keyword>
<keyword evidence="2" id="KW-0812">Transmembrane</keyword>
<dbReference type="InterPro" id="IPR012902">
    <property type="entry name" value="N_methyl_site"/>
</dbReference>
<dbReference type="PROSITE" id="PS00409">
    <property type="entry name" value="PROKAR_NTER_METHYL"/>
    <property type="match status" value="1"/>
</dbReference>
<protein>
    <recommendedName>
        <fullName evidence="5">Prepilin-type N-terminal cleavage/methylation domain-containing protein</fullName>
    </recommendedName>
</protein>
<dbReference type="InterPro" id="IPR000983">
    <property type="entry name" value="Bac_GSPG_pilin"/>
</dbReference>
<accession>A0ABM7RDE3</accession>
<proteinExistence type="predicted"/>
<keyword evidence="2" id="KW-1133">Transmembrane helix</keyword>